<protein>
    <submittedName>
        <fullName evidence="1">Uncharacterized protein</fullName>
    </submittedName>
</protein>
<dbReference type="AlphaFoldDB" id="A0A1X7VPR8"/>
<dbReference type="InParanoid" id="A0A1X7VPR8"/>
<proteinExistence type="predicted"/>
<name>A0A1X7VPR8_AMPQE</name>
<sequence length="61" mass="7137">MTGLLRSHGILVSEARVGTSLWHIDRTHHVHRSRVTRRYLNPVPYHADYLAINFTLTRTRS</sequence>
<evidence type="ECO:0000313" key="1">
    <source>
        <dbReference type="EnsemblMetazoa" id="Aqu2.1.42381_001"/>
    </source>
</evidence>
<organism evidence="1">
    <name type="scientific">Amphimedon queenslandica</name>
    <name type="common">Sponge</name>
    <dbReference type="NCBI Taxonomy" id="400682"/>
    <lineage>
        <taxon>Eukaryota</taxon>
        <taxon>Metazoa</taxon>
        <taxon>Porifera</taxon>
        <taxon>Demospongiae</taxon>
        <taxon>Heteroscleromorpha</taxon>
        <taxon>Haplosclerida</taxon>
        <taxon>Niphatidae</taxon>
        <taxon>Amphimedon</taxon>
    </lineage>
</organism>
<reference evidence="1" key="1">
    <citation type="submission" date="2017-05" db="UniProtKB">
        <authorList>
            <consortium name="EnsemblMetazoa"/>
        </authorList>
    </citation>
    <scope>IDENTIFICATION</scope>
</reference>
<dbReference type="EnsemblMetazoa" id="Aqu2.1.42381_001">
    <property type="protein sequence ID" value="Aqu2.1.42381_001"/>
    <property type="gene ID" value="Aqu2.1.42381"/>
</dbReference>
<accession>A0A1X7VPR8</accession>